<dbReference type="Proteomes" id="UP000321577">
    <property type="component" value="Unassembled WGS sequence"/>
</dbReference>
<keyword evidence="1" id="KW-1277">Toxin-antitoxin system</keyword>
<protein>
    <recommendedName>
        <fullName evidence="4">CopG family transcriptional regulator</fullName>
    </recommendedName>
</protein>
<name>A0A512M5P5_9BACT</name>
<dbReference type="SUPFAM" id="SSF47598">
    <property type="entry name" value="Ribbon-helix-helix"/>
    <property type="match status" value="1"/>
</dbReference>
<dbReference type="RefSeq" id="WP_146849663.1">
    <property type="nucleotide sequence ID" value="NZ_BKAG01000007.1"/>
</dbReference>
<keyword evidence="3" id="KW-1185">Reference proteome</keyword>
<dbReference type="OrthoDB" id="517705at2"/>
<organism evidence="2 3">
    <name type="scientific">Brevifollis gellanilyticus</name>
    <dbReference type="NCBI Taxonomy" id="748831"/>
    <lineage>
        <taxon>Bacteria</taxon>
        <taxon>Pseudomonadati</taxon>
        <taxon>Verrucomicrobiota</taxon>
        <taxon>Verrucomicrobiia</taxon>
        <taxon>Verrucomicrobiales</taxon>
        <taxon>Verrucomicrobiaceae</taxon>
    </lineage>
</organism>
<dbReference type="InterPro" id="IPR010985">
    <property type="entry name" value="Ribbon_hlx_hlx"/>
</dbReference>
<dbReference type="EMBL" id="BKAG01000007">
    <property type="protein sequence ID" value="GEP42058.1"/>
    <property type="molecule type" value="Genomic_DNA"/>
</dbReference>
<dbReference type="InterPro" id="IPR022789">
    <property type="entry name" value="ParD"/>
</dbReference>
<comment type="caution">
    <text evidence="2">The sequence shown here is derived from an EMBL/GenBank/DDBJ whole genome shotgun (WGS) entry which is preliminary data.</text>
</comment>
<dbReference type="InterPro" id="IPR038296">
    <property type="entry name" value="ParD_sf"/>
</dbReference>
<evidence type="ECO:0008006" key="4">
    <source>
        <dbReference type="Google" id="ProtNLM"/>
    </source>
</evidence>
<proteinExistence type="predicted"/>
<dbReference type="AlphaFoldDB" id="A0A512M5P5"/>
<dbReference type="Gene3D" id="6.10.10.120">
    <property type="entry name" value="Antitoxin ParD1-like"/>
    <property type="match status" value="1"/>
</dbReference>
<accession>A0A512M5P5</accession>
<evidence type="ECO:0000313" key="3">
    <source>
        <dbReference type="Proteomes" id="UP000321577"/>
    </source>
</evidence>
<gene>
    <name evidence="2" type="ORF">BGE01nite_13490</name>
</gene>
<sequence>MKIVLPPALSALVERLMQTGRYADEGEVVRAALRALEHQEFDEPLNLESAILSGVHSQHILYDASVLDRVRLNAAI</sequence>
<evidence type="ECO:0000256" key="1">
    <source>
        <dbReference type="ARBA" id="ARBA00022649"/>
    </source>
</evidence>
<dbReference type="GO" id="GO:0006355">
    <property type="term" value="P:regulation of DNA-templated transcription"/>
    <property type="evidence" value="ECO:0007669"/>
    <property type="project" value="InterPro"/>
</dbReference>
<dbReference type="Pfam" id="PF03693">
    <property type="entry name" value="ParD_antitoxin"/>
    <property type="match status" value="1"/>
</dbReference>
<reference evidence="2 3" key="1">
    <citation type="submission" date="2019-07" db="EMBL/GenBank/DDBJ databases">
        <title>Whole genome shotgun sequence of Brevifollis gellanilyticus NBRC 108608.</title>
        <authorList>
            <person name="Hosoyama A."/>
            <person name="Uohara A."/>
            <person name="Ohji S."/>
            <person name="Ichikawa N."/>
        </authorList>
    </citation>
    <scope>NUCLEOTIDE SEQUENCE [LARGE SCALE GENOMIC DNA]</scope>
    <source>
        <strain evidence="2 3">NBRC 108608</strain>
    </source>
</reference>
<evidence type="ECO:0000313" key="2">
    <source>
        <dbReference type="EMBL" id="GEP42058.1"/>
    </source>
</evidence>